<evidence type="ECO:0000313" key="1">
    <source>
        <dbReference type="EMBL" id="CDW19849.1"/>
    </source>
</evidence>
<accession>A0A0K2T1E9</accession>
<name>A0A0K2T1E9_LEPSM</name>
<proteinExistence type="predicted"/>
<dbReference type="AlphaFoldDB" id="A0A0K2T1E9"/>
<feature type="non-terminal residue" evidence="1">
    <location>
        <position position="1"/>
    </location>
</feature>
<protein>
    <submittedName>
        <fullName evidence="1">Uncharacterized protein</fullName>
    </submittedName>
</protein>
<sequence>YEEIIVLFSFNHENTIYKLDKKSIFQLTVLRTKNITNNNINKRFSPSIAAHTNNAYLTTICSGCCLPATLLVSYSPPLL</sequence>
<dbReference type="EMBL" id="HACA01002488">
    <property type="protein sequence ID" value="CDW19849.1"/>
    <property type="molecule type" value="Transcribed_RNA"/>
</dbReference>
<reference evidence="1" key="1">
    <citation type="submission" date="2014-05" db="EMBL/GenBank/DDBJ databases">
        <authorList>
            <person name="Chronopoulou M."/>
        </authorList>
    </citation>
    <scope>NUCLEOTIDE SEQUENCE</scope>
    <source>
        <tissue evidence="1">Whole organism</tissue>
    </source>
</reference>
<organism evidence="1">
    <name type="scientific">Lepeophtheirus salmonis</name>
    <name type="common">Salmon louse</name>
    <name type="synonym">Caligus salmonis</name>
    <dbReference type="NCBI Taxonomy" id="72036"/>
    <lineage>
        <taxon>Eukaryota</taxon>
        <taxon>Metazoa</taxon>
        <taxon>Ecdysozoa</taxon>
        <taxon>Arthropoda</taxon>
        <taxon>Crustacea</taxon>
        <taxon>Multicrustacea</taxon>
        <taxon>Hexanauplia</taxon>
        <taxon>Copepoda</taxon>
        <taxon>Siphonostomatoida</taxon>
        <taxon>Caligidae</taxon>
        <taxon>Lepeophtheirus</taxon>
    </lineage>
</organism>